<evidence type="ECO:0000313" key="1">
    <source>
        <dbReference type="EMBL" id="GAF69608.1"/>
    </source>
</evidence>
<dbReference type="EMBL" id="BARS01009082">
    <property type="protein sequence ID" value="GAF69608.1"/>
    <property type="molecule type" value="Genomic_DNA"/>
</dbReference>
<comment type="caution">
    <text evidence="1">The sequence shown here is derived from an EMBL/GenBank/DDBJ whole genome shotgun (WGS) entry which is preliminary data.</text>
</comment>
<reference evidence="1" key="1">
    <citation type="journal article" date="2014" name="Front. Microbiol.">
        <title>High frequency of phylogenetically diverse reductive dehalogenase-homologous genes in deep subseafloor sedimentary metagenomes.</title>
        <authorList>
            <person name="Kawai M."/>
            <person name="Futagami T."/>
            <person name="Toyoda A."/>
            <person name="Takaki Y."/>
            <person name="Nishi S."/>
            <person name="Hori S."/>
            <person name="Arai W."/>
            <person name="Tsubouchi T."/>
            <person name="Morono Y."/>
            <person name="Uchiyama I."/>
            <person name="Ito T."/>
            <person name="Fujiyama A."/>
            <person name="Inagaki F."/>
            <person name="Takami H."/>
        </authorList>
    </citation>
    <scope>NUCLEOTIDE SEQUENCE</scope>
    <source>
        <strain evidence="1">Expedition CK06-06</strain>
    </source>
</reference>
<name>X0RLD2_9ZZZZ</name>
<sequence>MDSMTAFSAVWDVADVLGRRGAGAPLEWWYRDRLWRYKRIIKVMDGDKAGRISSAKLEARWPSWEDRCPPSRADDLGKMAKAGFSIRSFLLDDRKIRL</sequence>
<accession>X0RLD2</accession>
<protein>
    <submittedName>
        <fullName evidence="1">Uncharacterized protein</fullName>
    </submittedName>
</protein>
<proteinExistence type="predicted"/>
<organism evidence="1">
    <name type="scientific">marine sediment metagenome</name>
    <dbReference type="NCBI Taxonomy" id="412755"/>
    <lineage>
        <taxon>unclassified sequences</taxon>
        <taxon>metagenomes</taxon>
        <taxon>ecological metagenomes</taxon>
    </lineage>
</organism>
<gene>
    <name evidence="1" type="ORF">S01H1_17160</name>
</gene>
<dbReference type="AlphaFoldDB" id="X0RLD2"/>